<dbReference type="SUPFAM" id="SSF54565">
    <property type="entry name" value="Ribosomal protein S16"/>
    <property type="match status" value="1"/>
</dbReference>
<dbReference type="PANTHER" id="PTHR12919:SF20">
    <property type="entry name" value="SMALL RIBOSOMAL SUBUNIT PROTEIN BS16M"/>
    <property type="match status" value="1"/>
</dbReference>
<dbReference type="AlphaFoldDB" id="A0A930B961"/>
<proteinExistence type="inferred from homology"/>
<dbReference type="PROSITE" id="PS00732">
    <property type="entry name" value="RIBOSOMAL_S16"/>
    <property type="match status" value="1"/>
</dbReference>
<dbReference type="FunFam" id="3.30.1320.10:FF:000010">
    <property type="entry name" value="30S ribosomal protein S16"/>
    <property type="match status" value="1"/>
</dbReference>
<dbReference type="GO" id="GO:0003735">
    <property type="term" value="F:structural constituent of ribosome"/>
    <property type="evidence" value="ECO:0007669"/>
    <property type="project" value="InterPro"/>
</dbReference>
<dbReference type="GO" id="GO:0006412">
    <property type="term" value="P:translation"/>
    <property type="evidence" value="ECO:0007669"/>
    <property type="project" value="UniProtKB-UniRule"/>
</dbReference>
<organism evidence="4 5">
    <name type="scientific">Dialister invisus</name>
    <dbReference type="NCBI Taxonomy" id="218538"/>
    <lineage>
        <taxon>Bacteria</taxon>
        <taxon>Bacillati</taxon>
        <taxon>Bacillota</taxon>
        <taxon>Negativicutes</taxon>
        <taxon>Veillonellales</taxon>
        <taxon>Veillonellaceae</taxon>
        <taxon>Dialister</taxon>
    </lineage>
</organism>
<dbReference type="HAMAP" id="MF_00385">
    <property type="entry name" value="Ribosomal_bS16"/>
    <property type="match status" value="1"/>
</dbReference>
<accession>A0A930B961</accession>
<comment type="similarity">
    <text evidence="3">Belongs to the bacterial ribosomal protein bS16 family.</text>
</comment>
<dbReference type="PANTHER" id="PTHR12919">
    <property type="entry name" value="30S RIBOSOMAL PROTEIN S16"/>
    <property type="match status" value="1"/>
</dbReference>
<dbReference type="Pfam" id="PF00886">
    <property type="entry name" value="Ribosomal_S16"/>
    <property type="match status" value="1"/>
</dbReference>
<comment type="caution">
    <text evidence="4">The sequence shown here is derived from an EMBL/GenBank/DDBJ whole genome shotgun (WGS) entry which is preliminary data.</text>
</comment>
<dbReference type="GO" id="GO:0005737">
    <property type="term" value="C:cytoplasm"/>
    <property type="evidence" value="ECO:0007669"/>
    <property type="project" value="UniProtKB-ARBA"/>
</dbReference>
<sequence length="88" mass="9760">MMLKIRLTRMGAKKNPFYRVVVIDSKEARNGTPVATVGWYNPAKADAPVKLDEEAILSWLGKGAQPTDTVRSLLRKNGIMAKFAEAKK</sequence>
<evidence type="ECO:0000256" key="3">
    <source>
        <dbReference type="HAMAP-Rule" id="MF_00385"/>
    </source>
</evidence>
<dbReference type="InterPro" id="IPR020592">
    <property type="entry name" value="Ribosomal_bS16_CS"/>
</dbReference>
<evidence type="ECO:0000256" key="1">
    <source>
        <dbReference type="ARBA" id="ARBA00022980"/>
    </source>
</evidence>
<dbReference type="Proteomes" id="UP000757890">
    <property type="component" value="Unassembled WGS sequence"/>
</dbReference>
<keyword evidence="1 3" id="KW-0689">Ribosomal protein</keyword>
<dbReference type="EMBL" id="JABZMK010000004">
    <property type="protein sequence ID" value="MBF1128863.1"/>
    <property type="molecule type" value="Genomic_DNA"/>
</dbReference>
<dbReference type="NCBIfam" id="TIGR00002">
    <property type="entry name" value="S16"/>
    <property type="match status" value="1"/>
</dbReference>
<dbReference type="InterPro" id="IPR000307">
    <property type="entry name" value="Ribosomal_bS16"/>
</dbReference>
<dbReference type="GO" id="GO:0015935">
    <property type="term" value="C:small ribosomal subunit"/>
    <property type="evidence" value="ECO:0007669"/>
    <property type="project" value="TreeGrafter"/>
</dbReference>
<protein>
    <recommendedName>
        <fullName evidence="3">Small ribosomal subunit protein bS16</fullName>
    </recommendedName>
</protein>
<gene>
    <name evidence="3 4" type="primary">rpsP</name>
    <name evidence="4" type="ORF">HXL70_02320</name>
</gene>
<name>A0A930B961_9FIRM</name>
<dbReference type="Gene3D" id="3.30.1320.10">
    <property type="match status" value="1"/>
</dbReference>
<evidence type="ECO:0000313" key="5">
    <source>
        <dbReference type="Proteomes" id="UP000757890"/>
    </source>
</evidence>
<dbReference type="InterPro" id="IPR023803">
    <property type="entry name" value="Ribosomal_bS16_dom_sf"/>
</dbReference>
<keyword evidence="2 3" id="KW-0687">Ribonucleoprotein</keyword>
<reference evidence="4" key="1">
    <citation type="submission" date="2020-04" db="EMBL/GenBank/DDBJ databases">
        <title>Deep metagenomics examines the oral microbiome during advanced dental caries in children, revealing novel taxa and co-occurrences with host molecules.</title>
        <authorList>
            <person name="Baker J.L."/>
            <person name="Morton J.T."/>
            <person name="Dinis M."/>
            <person name="Alvarez R."/>
            <person name="Tran N.C."/>
            <person name="Knight R."/>
            <person name="Edlund A."/>
        </authorList>
    </citation>
    <scope>NUCLEOTIDE SEQUENCE</scope>
    <source>
        <strain evidence="4">JCVI_32_bin.14</strain>
    </source>
</reference>
<evidence type="ECO:0000256" key="2">
    <source>
        <dbReference type="ARBA" id="ARBA00023274"/>
    </source>
</evidence>
<evidence type="ECO:0000313" key="4">
    <source>
        <dbReference type="EMBL" id="MBF1128863.1"/>
    </source>
</evidence>